<evidence type="ECO:0000313" key="3">
    <source>
        <dbReference type="EMBL" id="MTI27344.1"/>
    </source>
</evidence>
<sequence>MKAPLIFLFALIFPLLTGCNTGTNEEQTEEQAEEANDEKIAESLEEDVEFLVESYAFSLMLQEYGKTVEQSSQVAEPVKEFASNSVTLHKNLNSQIEEITKGTPVALPQSTGENTQKLVEKLRSGNMEEATNDYIEATEEIHEQMIAQYRDAFGKAESVQVRDFVELVLPTLEERKKKLDELEELTDKL</sequence>
<proteinExistence type="predicted"/>
<accession>A0ABW9RT37</accession>
<protein>
    <submittedName>
        <fullName evidence="3">DUF4142 domain-containing protein</fullName>
    </submittedName>
</protein>
<keyword evidence="1" id="KW-0732">Signal</keyword>
<gene>
    <name evidence="3" type="ORF">E1163_20480</name>
</gene>
<feature type="domain" description="DUF4142" evidence="2">
    <location>
        <begin position="46"/>
        <end position="181"/>
    </location>
</feature>
<keyword evidence="4" id="KW-1185">Reference proteome</keyword>
<organism evidence="3 4">
    <name type="scientific">Fulvivirga kasyanovii</name>
    <dbReference type="NCBI Taxonomy" id="396812"/>
    <lineage>
        <taxon>Bacteria</taxon>
        <taxon>Pseudomonadati</taxon>
        <taxon>Bacteroidota</taxon>
        <taxon>Cytophagia</taxon>
        <taxon>Cytophagales</taxon>
        <taxon>Fulvivirgaceae</taxon>
        <taxon>Fulvivirga</taxon>
    </lineage>
</organism>
<dbReference type="InterPro" id="IPR025419">
    <property type="entry name" value="DUF4142"/>
</dbReference>
<evidence type="ECO:0000259" key="2">
    <source>
        <dbReference type="Pfam" id="PF13628"/>
    </source>
</evidence>
<evidence type="ECO:0000313" key="4">
    <source>
        <dbReference type="Proteomes" id="UP000798808"/>
    </source>
</evidence>
<dbReference type="RefSeq" id="WP_155174343.1">
    <property type="nucleotide sequence ID" value="NZ_BAAAFL010000027.1"/>
</dbReference>
<name>A0ABW9RT37_9BACT</name>
<feature type="signal peptide" evidence="1">
    <location>
        <begin position="1"/>
        <end position="17"/>
    </location>
</feature>
<evidence type="ECO:0000256" key="1">
    <source>
        <dbReference type="SAM" id="SignalP"/>
    </source>
</evidence>
<dbReference type="Proteomes" id="UP000798808">
    <property type="component" value="Unassembled WGS sequence"/>
</dbReference>
<dbReference type="PROSITE" id="PS51257">
    <property type="entry name" value="PROKAR_LIPOPROTEIN"/>
    <property type="match status" value="1"/>
</dbReference>
<dbReference type="EMBL" id="SMLW01000623">
    <property type="protein sequence ID" value="MTI27344.1"/>
    <property type="molecule type" value="Genomic_DNA"/>
</dbReference>
<dbReference type="Pfam" id="PF13628">
    <property type="entry name" value="DUF4142"/>
    <property type="match status" value="1"/>
</dbReference>
<feature type="chain" id="PRO_5045931697" evidence="1">
    <location>
        <begin position="18"/>
        <end position="189"/>
    </location>
</feature>
<comment type="caution">
    <text evidence="3">The sequence shown here is derived from an EMBL/GenBank/DDBJ whole genome shotgun (WGS) entry which is preliminary data.</text>
</comment>
<reference evidence="3 4" key="1">
    <citation type="submission" date="2019-02" db="EMBL/GenBank/DDBJ databases">
        <authorList>
            <person name="Goldberg S.R."/>
            <person name="Haltli B.A."/>
            <person name="Correa H."/>
            <person name="Russell K.G."/>
        </authorList>
    </citation>
    <scope>NUCLEOTIDE SEQUENCE [LARGE SCALE GENOMIC DNA]</scope>
    <source>
        <strain evidence="3 4">JCM 16186</strain>
    </source>
</reference>